<dbReference type="PANTHER" id="PTHR24089">
    <property type="entry name" value="SOLUTE CARRIER FAMILY 25"/>
    <property type="match status" value="1"/>
</dbReference>
<organism evidence="9 10">
    <name type="scientific">Macrolepiota fuliginosa MF-IS2</name>
    <dbReference type="NCBI Taxonomy" id="1400762"/>
    <lineage>
        <taxon>Eukaryota</taxon>
        <taxon>Fungi</taxon>
        <taxon>Dikarya</taxon>
        <taxon>Basidiomycota</taxon>
        <taxon>Agaricomycotina</taxon>
        <taxon>Agaricomycetes</taxon>
        <taxon>Agaricomycetidae</taxon>
        <taxon>Agaricales</taxon>
        <taxon>Agaricineae</taxon>
        <taxon>Agaricaceae</taxon>
        <taxon>Macrolepiota</taxon>
    </lineage>
</organism>
<evidence type="ECO:0000256" key="2">
    <source>
        <dbReference type="ARBA" id="ARBA00022692"/>
    </source>
</evidence>
<evidence type="ECO:0000256" key="5">
    <source>
        <dbReference type="ARBA" id="ARBA00023136"/>
    </source>
</evidence>
<keyword evidence="7" id="KW-0813">Transport</keyword>
<dbReference type="Gene3D" id="1.50.40.10">
    <property type="entry name" value="Mitochondrial carrier domain"/>
    <property type="match status" value="1"/>
</dbReference>
<feature type="compositionally biased region" description="Basic residues" evidence="8">
    <location>
        <begin position="420"/>
        <end position="431"/>
    </location>
</feature>
<sequence length="495" mass="55343">MTAPPSLRDLYIDPSNAWAFVPPAPNASKPNPTSVAAPEPVVQAYQWSTRPTRNSIFELSPSLDLSEPSGINPAQLFKTIVASTVLQYTSSALVNPWEVGKLLLQVQWVPRDAGEPQSKEEYVEEEEHEETFSDSDNDDSYFTDPHNAATPKRYPAPRPTDEQGYVVRRSVLEEGTRPEYIIPVGSVDGVWSMIKKVGRFRSEGWLALWKGLLTLTLTEMLSTSMQPLINQFMQSLFFPTMSPFHQPPVLLPIASHLLTGFILSPLDLIRTRLVVQSFTTRHRTYTGPFDALHKILRDEGGIKGIYFHPHLFIPTLLDSALRPIVSFALPGLIASYFGVSHITEETHPIAWGCAELTASCIGLLVTLPIETIRRRLQVQVRGTAEPIKGCVELRPAPYNGVVDAFWHILTEERSDLPITHRPRRRRNSKSARSKDGDKEEKETDSLDDEPESIWKGTGLGQLYRGLGTRLGASAIYFVLNLLISPEQTDAGWVEI</sequence>
<dbReference type="GO" id="GO:0016020">
    <property type="term" value="C:membrane"/>
    <property type="evidence" value="ECO:0007669"/>
    <property type="project" value="UniProtKB-SubCell"/>
</dbReference>
<evidence type="ECO:0000256" key="3">
    <source>
        <dbReference type="ARBA" id="ARBA00022737"/>
    </source>
</evidence>
<evidence type="ECO:0000256" key="6">
    <source>
        <dbReference type="PROSITE-ProRule" id="PRU00282"/>
    </source>
</evidence>
<evidence type="ECO:0000256" key="7">
    <source>
        <dbReference type="RuleBase" id="RU000488"/>
    </source>
</evidence>
<evidence type="ECO:0000256" key="1">
    <source>
        <dbReference type="ARBA" id="ARBA00004141"/>
    </source>
</evidence>
<evidence type="ECO:0000313" key="10">
    <source>
        <dbReference type="Proteomes" id="UP000807342"/>
    </source>
</evidence>
<keyword evidence="5 6" id="KW-0472">Membrane</keyword>
<dbReference type="PROSITE" id="PS50920">
    <property type="entry name" value="SOLCAR"/>
    <property type="match status" value="1"/>
</dbReference>
<evidence type="ECO:0000256" key="4">
    <source>
        <dbReference type="ARBA" id="ARBA00022989"/>
    </source>
</evidence>
<evidence type="ECO:0000256" key="8">
    <source>
        <dbReference type="SAM" id="MobiDB-lite"/>
    </source>
</evidence>
<accession>A0A9P6C8U4</accession>
<dbReference type="EMBL" id="MU151070">
    <property type="protein sequence ID" value="KAF9452574.1"/>
    <property type="molecule type" value="Genomic_DNA"/>
</dbReference>
<keyword evidence="2 6" id="KW-0812">Transmembrane</keyword>
<keyword evidence="10" id="KW-1185">Reference proteome</keyword>
<comment type="caution">
    <text evidence="9">The sequence shown here is derived from an EMBL/GenBank/DDBJ whole genome shotgun (WGS) entry which is preliminary data.</text>
</comment>
<proteinExistence type="inferred from homology"/>
<evidence type="ECO:0000313" key="9">
    <source>
        <dbReference type="EMBL" id="KAF9452574.1"/>
    </source>
</evidence>
<feature type="compositionally biased region" description="Basic and acidic residues" evidence="8">
    <location>
        <begin position="432"/>
        <end position="444"/>
    </location>
</feature>
<dbReference type="InterPro" id="IPR018108">
    <property type="entry name" value="MCP_transmembrane"/>
</dbReference>
<dbReference type="OrthoDB" id="77989at2759"/>
<dbReference type="Proteomes" id="UP000807342">
    <property type="component" value="Unassembled WGS sequence"/>
</dbReference>
<feature type="region of interest" description="Disordered" evidence="8">
    <location>
        <begin position="419"/>
        <end position="450"/>
    </location>
</feature>
<feature type="region of interest" description="Disordered" evidence="8">
    <location>
        <begin position="114"/>
        <end position="160"/>
    </location>
</feature>
<dbReference type="InterPro" id="IPR023395">
    <property type="entry name" value="MCP_dom_sf"/>
</dbReference>
<dbReference type="AlphaFoldDB" id="A0A9P6C8U4"/>
<comment type="subcellular location">
    <subcellularLocation>
        <location evidence="1">Membrane</location>
        <topology evidence="1">Multi-pass membrane protein</topology>
    </subcellularLocation>
</comment>
<feature type="repeat" description="Solcar" evidence="6">
    <location>
        <begin position="247"/>
        <end position="332"/>
    </location>
</feature>
<gene>
    <name evidence="9" type="ORF">P691DRAFT_804321</name>
</gene>
<protein>
    <submittedName>
        <fullName evidence="9">Mitochondrial carrier</fullName>
    </submittedName>
</protein>
<comment type="similarity">
    <text evidence="7">Belongs to the mitochondrial carrier (TC 2.A.29) family.</text>
</comment>
<name>A0A9P6C8U4_9AGAR</name>
<feature type="compositionally biased region" description="Acidic residues" evidence="8">
    <location>
        <begin position="122"/>
        <end position="141"/>
    </location>
</feature>
<keyword evidence="4" id="KW-1133">Transmembrane helix</keyword>
<reference evidence="9" key="1">
    <citation type="submission" date="2020-11" db="EMBL/GenBank/DDBJ databases">
        <authorList>
            <consortium name="DOE Joint Genome Institute"/>
            <person name="Ahrendt S."/>
            <person name="Riley R."/>
            <person name="Andreopoulos W."/>
            <person name="Labutti K."/>
            <person name="Pangilinan J."/>
            <person name="Ruiz-Duenas F.J."/>
            <person name="Barrasa J.M."/>
            <person name="Sanchez-Garcia M."/>
            <person name="Camarero S."/>
            <person name="Miyauchi S."/>
            <person name="Serrano A."/>
            <person name="Linde D."/>
            <person name="Babiker R."/>
            <person name="Drula E."/>
            <person name="Ayuso-Fernandez I."/>
            <person name="Pacheco R."/>
            <person name="Padilla G."/>
            <person name="Ferreira P."/>
            <person name="Barriuso J."/>
            <person name="Kellner H."/>
            <person name="Castanera R."/>
            <person name="Alfaro M."/>
            <person name="Ramirez L."/>
            <person name="Pisabarro A.G."/>
            <person name="Kuo A."/>
            <person name="Tritt A."/>
            <person name="Lipzen A."/>
            <person name="He G."/>
            <person name="Yan M."/>
            <person name="Ng V."/>
            <person name="Cullen D."/>
            <person name="Martin F."/>
            <person name="Rosso M.-N."/>
            <person name="Henrissat B."/>
            <person name="Hibbett D."/>
            <person name="Martinez A.T."/>
            <person name="Grigoriev I.V."/>
        </authorList>
    </citation>
    <scope>NUCLEOTIDE SEQUENCE</scope>
    <source>
        <strain evidence="9">MF-IS2</strain>
    </source>
</reference>
<keyword evidence="3" id="KW-0677">Repeat</keyword>
<dbReference type="SUPFAM" id="SSF103506">
    <property type="entry name" value="Mitochondrial carrier"/>
    <property type="match status" value="1"/>
</dbReference>
<dbReference type="Pfam" id="PF00153">
    <property type="entry name" value="Mito_carr"/>
    <property type="match status" value="1"/>
</dbReference>